<feature type="compositionally biased region" description="Basic and acidic residues" evidence="1">
    <location>
        <begin position="90"/>
        <end position="115"/>
    </location>
</feature>
<proteinExistence type="predicted"/>
<sequence length="161" mass="18277">MFTNFCVFSLVLVAVLAEPPRTNSRFSNHFQQVEEVPVQPVQNVPVPGQFLLFQRLQIVPQTVAAVPQENVDVQEKKVENQPETSTRSTNRNDTELEADQRNSTERAQENEKLTEARGKKKVVYATNDDAANMAFSARLKYQNVEPINGPVYTYDPETFAF</sequence>
<feature type="chain" id="PRO_5047009795" evidence="2">
    <location>
        <begin position="18"/>
        <end position="161"/>
    </location>
</feature>
<dbReference type="Proteomes" id="UP001162164">
    <property type="component" value="Unassembled WGS sequence"/>
</dbReference>
<comment type="caution">
    <text evidence="3">The sequence shown here is derived from an EMBL/GenBank/DDBJ whole genome shotgun (WGS) entry which is preliminary data.</text>
</comment>
<feature type="region of interest" description="Disordered" evidence="1">
    <location>
        <begin position="69"/>
        <end position="115"/>
    </location>
</feature>
<accession>A0ABQ9JWL3</accession>
<evidence type="ECO:0000256" key="1">
    <source>
        <dbReference type="SAM" id="MobiDB-lite"/>
    </source>
</evidence>
<dbReference type="EMBL" id="JAPWTJ010000137">
    <property type="protein sequence ID" value="KAJ8982272.1"/>
    <property type="molecule type" value="Genomic_DNA"/>
</dbReference>
<name>A0ABQ9JWL3_9CUCU</name>
<keyword evidence="4" id="KW-1185">Reference proteome</keyword>
<keyword evidence="2" id="KW-0732">Signal</keyword>
<gene>
    <name evidence="3" type="ORF">NQ317_007244</name>
</gene>
<evidence type="ECO:0000256" key="2">
    <source>
        <dbReference type="SAM" id="SignalP"/>
    </source>
</evidence>
<feature type="signal peptide" evidence="2">
    <location>
        <begin position="1"/>
        <end position="17"/>
    </location>
</feature>
<protein>
    <submittedName>
        <fullName evidence="3">Uncharacterized protein</fullName>
    </submittedName>
</protein>
<evidence type="ECO:0000313" key="4">
    <source>
        <dbReference type="Proteomes" id="UP001162164"/>
    </source>
</evidence>
<evidence type="ECO:0000313" key="3">
    <source>
        <dbReference type="EMBL" id="KAJ8982272.1"/>
    </source>
</evidence>
<reference evidence="3" key="1">
    <citation type="journal article" date="2023" name="Insect Mol. Biol.">
        <title>Genome sequencing provides insights into the evolution of gene families encoding plant cell wall-degrading enzymes in longhorned beetles.</title>
        <authorList>
            <person name="Shin N.R."/>
            <person name="Okamura Y."/>
            <person name="Kirsch R."/>
            <person name="Pauchet Y."/>
        </authorList>
    </citation>
    <scope>NUCLEOTIDE SEQUENCE</scope>
    <source>
        <strain evidence="3">MMC_N1</strain>
    </source>
</reference>
<organism evidence="3 4">
    <name type="scientific">Molorchus minor</name>
    <dbReference type="NCBI Taxonomy" id="1323400"/>
    <lineage>
        <taxon>Eukaryota</taxon>
        <taxon>Metazoa</taxon>
        <taxon>Ecdysozoa</taxon>
        <taxon>Arthropoda</taxon>
        <taxon>Hexapoda</taxon>
        <taxon>Insecta</taxon>
        <taxon>Pterygota</taxon>
        <taxon>Neoptera</taxon>
        <taxon>Endopterygota</taxon>
        <taxon>Coleoptera</taxon>
        <taxon>Polyphaga</taxon>
        <taxon>Cucujiformia</taxon>
        <taxon>Chrysomeloidea</taxon>
        <taxon>Cerambycidae</taxon>
        <taxon>Lamiinae</taxon>
        <taxon>Monochamini</taxon>
        <taxon>Molorchus</taxon>
    </lineage>
</organism>